<dbReference type="STRING" id="1221500.ABE65_009155"/>
<reference evidence="1 2" key="1">
    <citation type="submission" date="2016-04" db="EMBL/GenBank/DDBJ databases">
        <title>Complete genome sequence of Fictibacillus phosphorivorans G25-29, a strain toxic to nematodes.</title>
        <authorList>
            <person name="Zheng Z."/>
        </authorList>
    </citation>
    <scope>NUCLEOTIDE SEQUENCE [LARGE SCALE GENOMIC DNA]</scope>
    <source>
        <strain evidence="1 2">G25-29</strain>
    </source>
</reference>
<evidence type="ECO:0000313" key="2">
    <source>
        <dbReference type="Proteomes" id="UP000076623"/>
    </source>
</evidence>
<dbReference type="Gene3D" id="3.30.310.250">
    <property type="entry name" value="Sporulation inhibitor of replication protein SirA"/>
    <property type="match status" value="1"/>
</dbReference>
<name>A0A160ILJ0_9BACL</name>
<proteinExistence type="predicted"/>
<evidence type="ECO:0000313" key="1">
    <source>
        <dbReference type="EMBL" id="ANC76961.1"/>
    </source>
</evidence>
<dbReference type="AlphaFoldDB" id="A0A160ILJ0"/>
<organism evidence="1 2">
    <name type="scientific">Fictibacillus phosphorivorans</name>
    <dbReference type="NCBI Taxonomy" id="1221500"/>
    <lineage>
        <taxon>Bacteria</taxon>
        <taxon>Bacillati</taxon>
        <taxon>Bacillota</taxon>
        <taxon>Bacilli</taxon>
        <taxon>Bacillales</taxon>
        <taxon>Fictibacillaceae</taxon>
        <taxon>Fictibacillus</taxon>
    </lineage>
</organism>
<dbReference type="EMBL" id="CP015378">
    <property type="protein sequence ID" value="ANC76961.1"/>
    <property type="molecule type" value="Genomic_DNA"/>
</dbReference>
<dbReference type="OrthoDB" id="2736584at2"/>
<dbReference type="RefSeq" id="WP_066393900.1">
    <property type="nucleotide sequence ID" value="NZ_CP015378.1"/>
</dbReference>
<dbReference type="Proteomes" id="UP000076623">
    <property type="component" value="Chromosome"/>
</dbReference>
<dbReference type="InterPro" id="IPR038449">
    <property type="entry name" value="SirA_sf"/>
</dbReference>
<gene>
    <name evidence="1" type="ORF">ABE65_009155</name>
</gene>
<dbReference type="InterPro" id="IPR019683">
    <property type="entry name" value="SirA"/>
</dbReference>
<sequence>MREFYIYLITKEVAHSYYGKENKLFQLFFEEQRSNGISKTILQKQISYITSLLSVSQLEKHFWNHLKDKHEWRLEGETYSLTCKDSIVRIELTDQYIHLYSIGNFEAETVIFEALRQYESYFLAMDYSERKFGWLSPFKLNMVYAT</sequence>
<dbReference type="Pfam" id="PF10747">
    <property type="entry name" value="SirA"/>
    <property type="match status" value="1"/>
</dbReference>
<dbReference type="KEGG" id="fpn:ABE65_009155"/>
<accession>A0A160ILJ0</accession>
<protein>
    <submittedName>
        <fullName evidence="1">Uncharacterized protein</fullName>
    </submittedName>
</protein>
<keyword evidence="2" id="KW-1185">Reference proteome</keyword>